<comment type="caution">
    <text evidence="1">The sequence shown here is derived from an EMBL/GenBank/DDBJ whole genome shotgun (WGS) entry which is preliminary data.</text>
</comment>
<accession>A0ABD0QBK0</accession>
<proteinExistence type="predicted"/>
<evidence type="ECO:0000313" key="1">
    <source>
        <dbReference type="EMBL" id="KAL0183549.1"/>
    </source>
</evidence>
<dbReference type="AlphaFoldDB" id="A0ABD0QBK0"/>
<keyword evidence="2" id="KW-1185">Reference proteome</keyword>
<protein>
    <submittedName>
        <fullName evidence="1">Uncharacterized protein</fullName>
    </submittedName>
</protein>
<evidence type="ECO:0000313" key="2">
    <source>
        <dbReference type="Proteomes" id="UP001529510"/>
    </source>
</evidence>
<feature type="non-terminal residue" evidence="1">
    <location>
        <position position="102"/>
    </location>
</feature>
<dbReference type="EMBL" id="JAMKFB020000009">
    <property type="protein sequence ID" value="KAL0183549.1"/>
    <property type="molecule type" value="Genomic_DNA"/>
</dbReference>
<reference evidence="1 2" key="1">
    <citation type="submission" date="2024-05" db="EMBL/GenBank/DDBJ databases">
        <title>Genome sequencing and assembly of Indian major carp, Cirrhinus mrigala (Hamilton, 1822).</title>
        <authorList>
            <person name="Mohindra V."/>
            <person name="Chowdhury L.M."/>
            <person name="Lal K."/>
            <person name="Jena J.K."/>
        </authorList>
    </citation>
    <scope>NUCLEOTIDE SEQUENCE [LARGE SCALE GENOMIC DNA]</scope>
    <source>
        <strain evidence="1">CM1030</strain>
        <tissue evidence="1">Blood</tissue>
    </source>
</reference>
<sequence>ELSGSINDPAPLLTGMEADLFYVMTKAMDELGLEWSPPEEPSCSCLDEWLLPVYCQAPTVKHLAFFLEVHNELTRSWHTPYSVHLRTSSTALTSVDGAEEKV</sequence>
<organism evidence="1 2">
    <name type="scientific">Cirrhinus mrigala</name>
    <name type="common">Mrigala</name>
    <dbReference type="NCBI Taxonomy" id="683832"/>
    <lineage>
        <taxon>Eukaryota</taxon>
        <taxon>Metazoa</taxon>
        <taxon>Chordata</taxon>
        <taxon>Craniata</taxon>
        <taxon>Vertebrata</taxon>
        <taxon>Euteleostomi</taxon>
        <taxon>Actinopterygii</taxon>
        <taxon>Neopterygii</taxon>
        <taxon>Teleostei</taxon>
        <taxon>Ostariophysi</taxon>
        <taxon>Cypriniformes</taxon>
        <taxon>Cyprinidae</taxon>
        <taxon>Labeoninae</taxon>
        <taxon>Labeonini</taxon>
        <taxon>Cirrhinus</taxon>
    </lineage>
</organism>
<dbReference type="Proteomes" id="UP001529510">
    <property type="component" value="Unassembled WGS sequence"/>
</dbReference>
<gene>
    <name evidence="1" type="ORF">M9458_019245</name>
</gene>
<name>A0ABD0QBK0_CIRMR</name>
<feature type="non-terminal residue" evidence="1">
    <location>
        <position position="1"/>
    </location>
</feature>